<keyword evidence="2" id="KW-0732">Signal</keyword>
<dbReference type="Gene3D" id="2.120.10.10">
    <property type="match status" value="1"/>
</dbReference>
<dbReference type="RefSeq" id="WP_202921527.1">
    <property type="nucleotide sequence ID" value="NZ_CP036274.1"/>
</dbReference>
<feature type="signal peptide" evidence="2">
    <location>
        <begin position="1"/>
        <end position="24"/>
    </location>
</feature>
<dbReference type="PANTHER" id="PTHR23150:SF19">
    <property type="entry name" value="FORMYLGLYCINE-GENERATING ENZYME"/>
    <property type="match status" value="1"/>
</dbReference>
<gene>
    <name evidence="5" type="primary">pkn1_5</name>
    <name evidence="5" type="ORF">ETAA8_06050</name>
</gene>
<dbReference type="Pfam" id="PF03781">
    <property type="entry name" value="FGE-sulfatase"/>
    <property type="match status" value="1"/>
</dbReference>
<dbReference type="Proteomes" id="UP000315017">
    <property type="component" value="Chromosome"/>
</dbReference>
<dbReference type="InterPro" id="IPR042095">
    <property type="entry name" value="SUMF_sf"/>
</dbReference>
<feature type="domain" description="Sulfatase-modifying factor enzyme-like" evidence="3">
    <location>
        <begin position="43"/>
        <end position="281"/>
    </location>
</feature>
<feature type="chain" id="PRO_5021946473" evidence="2">
    <location>
        <begin position="25"/>
        <end position="644"/>
    </location>
</feature>
<dbReference type="CDD" id="cd15482">
    <property type="entry name" value="Sialidase_non-viral"/>
    <property type="match status" value="1"/>
</dbReference>
<dbReference type="AlphaFoldDB" id="A0A517Y5Q5"/>
<reference evidence="5 6" key="1">
    <citation type="submission" date="2019-02" db="EMBL/GenBank/DDBJ databases">
        <title>Deep-cultivation of Planctomycetes and their phenomic and genomic characterization uncovers novel biology.</title>
        <authorList>
            <person name="Wiegand S."/>
            <person name="Jogler M."/>
            <person name="Boedeker C."/>
            <person name="Pinto D."/>
            <person name="Vollmers J."/>
            <person name="Rivas-Marin E."/>
            <person name="Kohn T."/>
            <person name="Peeters S.H."/>
            <person name="Heuer A."/>
            <person name="Rast P."/>
            <person name="Oberbeckmann S."/>
            <person name="Bunk B."/>
            <person name="Jeske O."/>
            <person name="Meyerdierks A."/>
            <person name="Storesund J.E."/>
            <person name="Kallscheuer N."/>
            <person name="Luecker S."/>
            <person name="Lage O.M."/>
            <person name="Pohl T."/>
            <person name="Merkel B.J."/>
            <person name="Hornburger P."/>
            <person name="Mueller R.-W."/>
            <person name="Bruemmer F."/>
            <person name="Labrenz M."/>
            <person name="Spormann A.M."/>
            <person name="Op den Camp H."/>
            <person name="Overmann J."/>
            <person name="Amann R."/>
            <person name="Jetten M.S.M."/>
            <person name="Mascher T."/>
            <person name="Medema M.H."/>
            <person name="Devos D.P."/>
            <person name="Kaster A.-K."/>
            <person name="Ovreas L."/>
            <person name="Rohde M."/>
            <person name="Galperin M.Y."/>
            <person name="Jogler C."/>
        </authorList>
    </citation>
    <scope>NUCLEOTIDE SEQUENCE [LARGE SCALE GENOMIC DNA]</scope>
    <source>
        <strain evidence="5 6">ETA_A8</strain>
    </source>
</reference>
<keyword evidence="5" id="KW-0418">Kinase</keyword>
<dbReference type="KEGG" id="aagg:ETAA8_06050"/>
<protein>
    <submittedName>
        <fullName evidence="5">Serine/threonine-protein kinase pkn1</fullName>
        <ecNumber evidence="5">2.7.11.1</ecNumber>
    </submittedName>
</protein>
<feature type="domain" description="Sialidase" evidence="4">
    <location>
        <begin position="354"/>
        <end position="620"/>
    </location>
</feature>
<dbReference type="GO" id="GO:0004674">
    <property type="term" value="F:protein serine/threonine kinase activity"/>
    <property type="evidence" value="ECO:0007669"/>
    <property type="project" value="UniProtKB-EC"/>
</dbReference>
<dbReference type="EMBL" id="CP036274">
    <property type="protein sequence ID" value="QDU25536.1"/>
    <property type="molecule type" value="Genomic_DNA"/>
</dbReference>
<evidence type="ECO:0000259" key="3">
    <source>
        <dbReference type="Pfam" id="PF03781"/>
    </source>
</evidence>
<dbReference type="GO" id="GO:0120147">
    <property type="term" value="F:formylglycine-generating oxidase activity"/>
    <property type="evidence" value="ECO:0007669"/>
    <property type="project" value="TreeGrafter"/>
</dbReference>
<dbReference type="Pfam" id="PF13088">
    <property type="entry name" value="BNR_2"/>
    <property type="match status" value="1"/>
</dbReference>
<keyword evidence="6" id="KW-1185">Reference proteome</keyword>
<dbReference type="SUPFAM" id="SSF50939">
    <property type="entry name" value="Sialidases"/>
    <property type="match status" value="1"/>
</dbReference>
<keyword evidence="5" id="KW-0808">Transferase</keyword>
<sequence precursor="true">MNLSCPQTSLLLLTVTLFALPAPAQEKAPARGETIVNSLGMKLLPIAPGRFVMGTSDLPPQSQAEFDQRDYDESPAHQVTISRPFHLGATEVTNAQYEQFDPKHKTRRGLGNVSKADDEPVTYVTWQQTCDFCAWLTKKEGRPYRLPTEAEWEYACRAGTTTVFTTGEELTAAAANLGVTTDDKPRPTTMKVASFPPNAWGLFDLHGNVEEWCHDWYGPYPATEQTDPVGAAEGIARVVRGGSYNGRKRGNFVGSGRYCRSANRGGYLPDDANRAVGFRVVLGELPKSQPLASTGQKPAGSGPLPTKLPSVDPSQPYFDNFLSDNRRATIPANSWGPVYSAWNHFAAVCSCPNGDILAAWYTTKSEEGRELAQGFTRLRAGTNRWEPAACLLDIPDMNDHAPVLLTAGERIFHFFGQGLKGWDDAAIAVRTSDDSGNTWTPARIIWSREEGVKLSQPCSAVALPGGTLVLAIDGDNHRHERLLTSSDHGQSWQLCTGDLREACDKKYAIHPALFVRKDHSLGLFLRGPNPLPLLVTADLGQTWKSIATPLPGVSVGQKSAALRLASGAVVLVSADSTRKIVGGPTYVALSPDDGATWTHVRKLDDLGGYLALTQAPNGVIYAFGSRQSVAAFNEAWLKQGPPIP</sequence>
<organism evidence="5 6">
    <name type="scientific">Anatilimnocola aggregata</name>
    <dbReference type="NCBI Taxonomy" id="2528021"/>
    <lineage>
        <taxon>Bacteria</taxon>
        <taxon>Pseudomonadati</taxon>
        <taxon>Planctomycetota</taxon>
        <taxon>Planctomycetia</taxon>
        <taxon>Pirellulales</taxon>
        <taxon>Pirellulaceae</taxon>
        <taxon>Anatilimnocola</taxon>
    </lineage>
</organism>
<dbReference type="InterPro" id="IPR011040">
    <property type="entry name" value="Sialidase"/>
</dbReference>
<evidence type="ECO:0000259" key="4">
    <source>
        <dbReference type="Pfam" id="PF13088"/>
    </source>
</evidence>
<dbReference type="InterPro" id="IPR016187">
    <property type="entry name" value="CTDL_fold"/>
</dbReference>
<proteinExistence type="predicted"/>
<feature type="region of interest" description="Disordered" evidence="1">
    <location>
        <begin position="289"/>
        <end position="310"/>
    </location>
</feature>
<accession>A0A517Y5Q5</accession>
<dbReference type="SUPFAM" id="SSF56436">
    <property type="entry name" value="C-type lectin-like"/>
    <property type="match status" value="1"/>
</dbReference>
<evidence type="ECO:0000313" key="6">
    <source>
        <dbReference type="Proteomes" id="UP000315017"/>
    </source>
</evidence>
<dbReference type="InterPro" id="IPR005532">
    <property type="entry name" value="SUMF_dom"/>
</dbReference>
<dbReference type="PANTHER" id="PTHR23150">
    <property type="entry name" value="SULFATASE MODIFYING FACTOR 1, 2"/>
    <property type="match status" value="1"/>
</dbReference>
<name>A0A517Y5Q5_9BACT</name>
<dbReference type="Gene3D" id="3.90.1580.10">
    <property type="entry name" value="paralog of FGE (formylglycine-generating enzyme)"/>
    <property type="match status" value="1"/>
</dbReference>
<evidence type="ECO:0000256" key="1">
    <source>
        <dbReference type="SAM" id="MobiDB-lite"/>
    </source>
</evidence>
<dbReference type="InterPro" id="IPR051043">
    <property type="entry name" value="Sulfatase_Mod_Factor_Kinase"/>
</dbReference>
<dbReference type="EC" id="2.7.11.1" evidence="5"/>
<evidence type="ECO:0000313" key="5">
    <source>
        <dbReference type="EMBL" id="QDU25536.1"/>
    </source>
</evidence>
<evidence type="ECO:0000256" key="2">
    <source>
        <dbReference type="SAM" id="SignalP"/>
    </source>
</evidence>
<dbReference type="InterPro" id="IPR036278">
    <property type="entry name" value="Sialidase_sf"/>
</dbReference>